<evidence type="ECO:0000313" key="3">
    <source>
        <dbReference type="Proteomes" id="UP000784294"/>
    </source>
</evidence>
<dbReference type="InterPro" id="IPR036873">
    <property type="entry name" value="Rhodanese-like_dom_sf"/>
</dbReference>
<dbReference type="Gene3D" id="3.40.250.10">
    <property type="entry name" value="Rhodanese-like domain"/>
    <property type="match status" value="1"/>
</dbReference>
<feature type="domain" description="Rhodanese" evidence="1">
    <location>
        <begin position="90"/>
        <end position="202"/>
    </location>
</feature>
<dbReference type="PROSITE" id="PS50206">
    <property type="entry name" value="RHODANESE_3"/>
    <property type="match status" value="1"/>
</dbReference>
<reference evidence="2" key="1">
    <citation type="submission" date="2018-11" db="EMBL/GenBank/DDBJ databases">
        <authorList>
            <consortium name="Pathogen Informatics"/>
        </authorList>
    </citation>
    <scope>NUCLEOTIDE SEQUENCE</scope>
</reference>
<dbReference type="SUPFAM" id="SSF52821">
    <property type="entry name" value="Rhodanese/Cell cycle control phosphatase"/>
    <property type="match status" value="1"/>
</dbReference>
<gene>
    <name evidence="2" type="ORF">PXEA_LOCUS1573</name>
</gene>
<dbReference type="PANTHER" id="PTHR44086">
    <property type="entry name" value="THIOSULFATE SULFURTRANSFERASE RDL2, MITOCHONDRIAL-RELATED"/>
    <property type="match status" value="1"/>
</dbReference>
<dbReference type="SMART" id="SM00450">
    <property type="entry name" value="RHOD"/>
    <property type="match status" value="1"/>
</dbReference>
<protein>
    <recommendedName>
        <fullName evidence="1">Rhodanese domain-containing protein</fullName>
    </recommendedName>
</protein>
<keyword evidence="3" id="KW-1185">Reference proteome</keyword>
<name>A0A3S4ZNX5_9PLAT</name>
<organism evidence="2 3">
    <name type="scientific">Protopolystoma xenopodis</name>
    <dbReference type="NCBI Taxonomy" id="117903"/>
    <lineage>
        <taxon>Eukaryota</taxon>
        <taxon>Metazoa</taxon>
        <taxon>Spiralia</taxon>
        <taxon>Lophotrochozoa</taxon>
        <taxon>Platyhelminthes</taxon>
        <taxon>Monogenea</taxon>
        <taxon>Polyopisthocotylea</taxon>
        <taxon>Polystomatidea</taxon>
        <taxon>Polystomatidae</taxon>
        <taxon>Protopolystoma</taxon>
    </lineage>
</organism>
<evidence type="ECO:0000259" key="1">
    <source>
        <dbReference type="PROSITE" id="PS50206"/>
    </source>
</evidence>
<dbReference type="Pfam" id="PF00581">
    <property type="entry name" value="Rhodanese"/>
    <property type="match status" value="1"/>
</dbReference>
<sequence>MIFPRGMSLRCLSIVSSNVAINSQRFCRFSLKNRKWCYDAMLKPEVSYSMSSRFASNKVAEEKPSPPRDKNEVYYFKASLNKQELQSLIESKSPVIIDVRNPKDVEKTGAIPGSINIPLRDLKKCLLLPDAEFLENFKITKSQFSQENVIFYGWQEVTGASACEIAHNAGFKKYLHFDLIFRAKYYPAGWNEWSIKNAESLSSGMARGCRYIALHD</sequence>
<dbReference type="Proteomes" id="UP000784294">
    <property type="component" value="Unassembled WGS sequence"/>
</dbReference>
<dbReference type="EMBL" id="CAAALY010003241">
    <property type="protein sequence ID" value="VEL08133.1"/>
    <property type="molecule type" value="Genomic_DNA"/>
</dbReference>
<dbReference type="InterPro" id="IPR001763">
    <property type="entry name" value="Rhodanese-like_dom"/>
</dbReference>
<accession>A0A3S4ZNX5</accession>
<dbReference type="OrthoDB" id="566238at2759"/>
<dbReference type="PANTHER" id="PTHR44086:SF10">
    <property type="entry name" value="THIOSULFATE SULFURTRANSFERASE_RHODANESE-LIKE DOMAIN-CONTAINING PROTEIN 3"/>
    <property type="match status" value="1"/>
</dbReference>
<evidence type="ECO:0000313" key="2">
    <source>
        <dbReference type="EMBL" id="VEL08133.1"/>
    </source>
</evidence>
<dbReference type="AlphaFoldDB" id="A0A3S4ZNX5"/>
<comment type="caution">
    <text evidence="2">The sequence shown here is derived from an EMBL/GenBank/DDBJ whole genome shotgun (WGS) entry which is preliminary data.</text>
</comment>
<proteinExistence type="predicted"/>